<comment type="caution">
    <text evidence="1">The sequence shown here is derived from an EMBL/GenBank/DDBJ whole genome shotgun (WGS) entry which is preliminary data.</text>
</comment>
<dbReference type="Pfam" id="PF11279">
    <property type="entry name" value="DUF3080"/>
    <property type="match status" value="1"/>
</dbReference>
<dbReference type="AlphaFoldDB" id="A0A0C3ECA6"/>
<proteinExistence type="predicted"/>
<dbReference type="EMBL" id="JXOK01000008">
    <property type="protein sequence ID" value="KIN12053.1"/>
    <property type="molecule type" value="Genomic_DNA"/>
</dbReference>
<keyword evidence="2" id="KW-1185">Reference proteome</keyword>
<evidence type="ECO:0000313" key="1">
    <source>
        <dbReference type="EMBL" id="KIN12053.1"/>
    </source>
</evidence>
<dbReference type="STRING" id="50718.SU60_03655"/>
<accession>A0A0C3ECA6</accession>
<evidence type="ECO:0008006" key="3">
    <source>
        <dbReference type="Google" id="ProtNLM"/>
    </source>
</evidence>
<gene>
    <name evidence="1" type="ORF">SU60_03655</name>
</gene>
<dbReference type="RefSeq" id="WP_041154368.1">
    <property type="nucleotide sequence ID" value="NZ_CBCRVP010000008.1"/>
</dbReference>
<dbReference type="Proteomes" id="UP000031977">
    <property type="component" value="Unassembled WGS sequence"/>
</dbReference>
<protein>
    <recommendedName>
        <fullName evidence="3">DUF3080 domain-containing protein</fullName>
    </recommendedName>
</protein>
<organism evidence="1 2">
    <name type="scientific">Vibrio mytili</name>
    <dbReference type="NCBI Taxonomy" id="50718"/>
    <lineage>
        <taxon>Bacteria</taxon>
        <taxon>Pseudomonadati</taxon>
        <taxon>Pseudomonadota</taxon>
        <taxon>Gammaproteobacteria</taxon>
        <taxon>Vibrionales</taxon>
        <taxon>Vibrionaceae</taxon>
        <taxon>Vibrio</taxon>
    </lineage>
</organism>
<name>A0A0C3ECA6_9VIBR</name>
<dbReference type="InterPro" id="IPR021431">
    <property type="entry name" value="DUF3080"/>
</dbReference>
<dbReference type="PROSITE" id="PS51257">
    <property type="entry name" value="PROKAR_LIPOPROTEIN"/>
    <property type="match status" value="1"/>
</dbReference>
<reference evidence="1 2" key="1">
    <citation type="submission" date="2015-01" db="EMBL/GenBank/DDBJ databases">
        <title>Draft genome of Vibrio mytili type strain CAIM 528.</title>
        <authorList>
            <person name="Gonzalez-Castillo A."/>
            <person name="Gomez-Gil B."/>
            <person name="Enciso-Ibarra J."/>
        </authorList>
    </citation>
    <scope>NUCLEOTIDE SEQUENCE [LARGE SCALE GENOMIC DNA]</scope>
    <source>
        <strain evidence="1 2">CAIM 528</strain>
    </source>
</reference>
<sequence length="337" mass="38778">MRLLLFLPIASIALLVGCIDLFSSEQATLEKYQQRLANVLDAKAIEITPKAAITMPPRRELFQPLPRLSLGLLESFQLRQCGLFSLLANKNSQLGKVQDAFHDLDYQTKLLKTLNHCLTNFDLSRDERTKLEHLYAQKWKHFHAHLDNLLLTSHAMQKQLTASDWLSVDSKNQVAQVVEALSLLIDMYAVPNKATSRLPNVSVVQYQEVIEKSRAIGRLYYSLKNTSLWLTQITELLESNQNKVICGKNRDTTRFRYLNNVFQTIYVDEVQPYLAYLDSTYQDLSKATQLVEERMSAQDQHYGLIEVHSTFRQATLEHVRFWQGLFKRCGVSITPTL</sequence>
<dbReference type="OrthoDB" id="5760979at2"/>
<evidence type="ECO:0000313" key="2">
    <source>
        <dbReference type="Proteomes" id="UP000031977"/>
    </source>
</evidence>